<evidence type="ECO:0000256" key="1">
    <source>
        <dbReference type="ARBA" id="ARBA00023239"/>
    </source>
</evidence>
<evidence type="ECO:0000313" key="4">
    <source>
        <dbReference type="Proteomes" id="UP000009026"/>
    </source>
</evidence>
<dbReference type="eggNOG" id="COG3971">
    <property type="taxonomic scope" value="Bacteria"/>
</dbReference>
<proteinExistence type="predicted"/>
<dbReference type="EMBL" id="CP012109">
    <property type="protein sequence ID" value="AKQ69142.1"/>
    <property type="molecule type" value="Genomic_DNA"/>
</dbReference>
<dbReference type="Proteomes" id="UP000009026">
    <property type="component" value="Chromosome"/>
</dbReference>
<dbReference type="Gene3D" id="3.90.850.10">
    <property type="entry name" value="Fumarylacetoacetase-like, C-terminal domain"/>
    <property type="match status" value="1"/>
</dbReference>
<evidence type="ECO:0000259" key="2">
    <source>
        <dbReference type="Pfam" id="PF01557"/>
    </source>
</evidence>
<sequence length="289" mass="31316">MWVYRKLRATIRAVRHEGVAGNDERGQGMTATVDHEALAHTLDSARLERREVAPLTREHAALSVPDAYAIQEAGIRLRQSHGERVVGLKMGLTSEAKRKQMNLDSPVYGVLTDRMQVPAGGVIQLSQGVHPKIEPEIAFRIGRELRGTVTRDEALDACESVFAAMEILDSRYRDFKYFSLPDVVADNASSSLFVLGTTEHPPRAMDLTRLEMTMTVNGESVQSARSDAISGDPVISIIQLCELLAQRGQVLPAGSIVLAGAATAAHMLRPGDRVQLTVEGLGIVAASAE</sequence>
<name>A0A0H4XLJ8_9BACT</name>
<dbReference type="Pfam" id="PF01557">
    <property type="entry name" value="FAA_hydrolase"/>
    <property type="match status" value="1"/>
</dbReference>
<dbReference type="PANTHER" id="PTHR30143:SF0">
    <property type="entry name" value="2-KETO-4-PENTENOATE HYDRATASE"/>
    <property type="match status" value="1"/>
</dbReference>
<dbReference type="STRING" id="1297742.A176_006054"/>
<dbReference type="GO" id="GO:0008684">
    <property type="term" value="F:2-oxopent-4-enoate hydratase activity"/>
    <property type="evidence" value="ECO:0007669"/>
    <property type="project" value="TreeGrafter"/>
</dbReference>
<dbReference type="GO" id="GO:0005737">
    <property type="term" value="C:cytoplasm"/>
    <property type="evidence" value="ECO:0007669"/>
    <property type="project" value="TreeGrafter"/>
</dbReference>
<keyword evidence="1" id="KW-0456">Lyase</keyword>
<dbReference type="InterPro" id="IPR050772">
    <property type="entry name" value="Hydratase-Decarb/MhpD_sf"/>
</dbReference>
<evidence type="ECO:0000313" key="3">
    <source>
        <dbReference type="EMBL" id="AKQ69142.1"/>
    </source>
</evidence>
<reference evidence="3 4" key="1">
    <citation type="journal article" date="2016" name="PLoS ONE">
        <title>Complete Genome Sequence and Comparative Genomics of a Novel Myxobacterium Myxococcus hansupus.</title>
        <authorList>
            <person name="Sharma G."/>
            <person name="Narwani T."/>
            <person name="Subramanian S."/>
        </authorList>
    </citation>
    <scope>NUCLEOTIDE SEQUENCE [LARGE SCALE GENOMIC DNA]</scope>
    <source>
        <strain evidence="4">mixupus</strain>
    </source>
</reference>
<feature type="domain" description="Fumarylacetoacetase-like C-terminal" evidence="2">
    <location>
        <begin position="96"/>
        <end position="285"/>
    </location>
</feature>
<gene>
    <name evidence="3" type="ORF">A176_006054</name>
</gene>
<dbReference type="InterPro" id="IPR011234">
    <property type="entry name" value="Fumarylacetoacetase-like_C"/>
</dbReference>
<dbReference type="PATRIC" id="fig|1297742.4.peg.6145"/>
<dbReference type="InterPro" id="IPR036663">
    <property type="entry name" value="Fumarylacetoacetase_C_sf"/>
</dbReference>
<organism evidence="3 4">
    <name type="scientific">Pseudomyxococcus hansupus</name>
    <dbReference type="NCBI Taxonomy" id="1297742"/>
    <lineage>
        <taxon>Bacteria</taxon>
        <taxon>Pseudomonadati</taxon>
        <taxon>Myxococcota</taxon>
        <taxon>Myxococcia</taxon>
        <taxon>Myxococcales</taxon>
        <taxon>Cystobacterineae</taxon>
        <taxon>Myxococcaceae</taxon>
        <taxon>Pseudomyxococcus</taxon>
    </lineage>
</organism>
<dbReference type="SUPFAM" id="SSF56529">
    <property type="entry name" value="FAH"/>
    <property type="match status" value="1"/>
</dbReference>
<keyword evidence="4" id="KW-1185">Reference proteome</keyword>
<dbReference type="KEGG" id="mym:A176_006054"/>
<protein>
    <submittedName>
        <fullName evidence="3">4-oxalocrotonate decarboxylase</fullName>
    </submittedName>
</protein>
<accession>A0A0H4XLJ8</accession>
<dbReference type="PANTHER" id="PTHR30143">
    <property type="entry name" value="ACID HYDRATASE"/>
    <property type="match status" value="1"/>
</dbReference>
<dbReference type="AlphaFoldDB" id="A0A0H4XLJ8"/>